<keyword evidence="1" id="KW-1133">Transmembrane helix</keyword>
<keyword evidence="1" id="KW-0472">Membrane</keyword>
<dbReference type="OrthoDB" id="3522092at2"/>
<evidence type="ECO:0000313" key="2">
    <source>
        <dbReference type="EMBL" id="SEU36169.1"/>
    </source>
</evidence>
<name>A0A1I0L897_9ACTN</name>
<keyword evidence="1" id="KW-0812">Transmembrane</keyword>
<protein>
    <submittedName>
        <fullName evidence="2">Uncharacterized protein</fullName>
    </submittedName>
</protein>
<feature type="transmembrane region" description="Helical" evidence="1">
    <location>
        <begin position="78"/>
        <end position="98"/>
    </location>
</feature>
<reference evidence="2 3" key="1">
    <citation type="submission" date="2016-10" db="EMBL/GenBank/DDBJ databases">
        <authorList>
            <person name="de Groot N.N."/>
        </authorList>
    </citation>
    <scope>NUCLEOTIDE SEQUENCE [LARGE SCALE GENOMIC DNA]</scope>
    <source>
        <strain evidence="2 3">CGMCC 4.5598</strain>
    </source>
</reference>
<organism evidence="2 3">
    <name type="scientific">Nonomuraea wenchangensis</name>
    <dbReference type="NCBI Taxonomy" id="568860"/>
    <lineage>
        <taxon>Bacteria</taxon>
        <taxon>Bacillati</taxon>
        <taxon>Actinomycetota</taxon>
        <taxon>Actinomycetes</taxon>
        <taxon>Streptosporangiales</taxon>
        <taxon>Streptosporangiaceae</taxon>
        <taxon>Nonomuraea</taxon>
    </lineage>
</organism>
<proteinExistence type="predicted"/>
<evidence type="ECO:0000313" key="3">
    <source>
        <dbReference type="Proteomes" id="UP000199361"/>
    </source>
</evidence>
<accession>A0A1I0L897</accession>
<dbReference type="RefSeq" id="WP_143082480.1">
    <property type="nucleotide sequence ID" value="NZ_FOHX01000013.1"/>
</dbReference>
<keyword evidence="3" id="KW-1185">Reference proteome</keyword>
<dbReference type="STRING" id="568860.SAMN05421811_113146"/>
<sequence>MNNRDTMHNTDDTDDTDAIAAIRALARVEPGGRGGEAAGAAGQALLAAITSQEPPQDLPAAARPEIRPARRWLLRRPVLGLAAAVALATGVVAAPIVLRDGAPSSYAVTLDDGTATIEIRDFEDAAGLERRLKELKVPALVDHVPEGMMCREPRGKHVENIPRGLYSLPENIPGESEGWRMRINTRLFGPGQTFVWTISGKGGMTSTYLMEGPVAACEPVAVPTPPVEEPEFRTATVKGRSLQGLRVDEKTVGEVLPELRRRGKKVVFAIISVPPGNPGGFGIERTQKEPVGDGFVVWEAEENAEGVIRLLVTEQRLDRNPVYGGPRDAAFD</sequence>
<dbReference type="AlphaFoldDB" id="A0A1I0L897"/>
<dbReference type="Proteomes" id="UP000199361">
    <property type="component" value="Unassembled WGS sequence"/>
</dbReference>
<dbReference type="EMBL" id="FOHX01000013">
    <property type="protein sequence ID" value="SEU36169.1"/>
    <property type="molecule type" value="Genomic_DNA"/>
</dbReference>
<evidence type="ECO:0000256" key="1">
    <source>
        <dbReference type="SAM" id="Phobius"/>
    </source>
</evidence>
<gene>
    <name evidence="2" type="ORF">SAMN05421811_113146</name>
</gene>